<gene>
    <name evidence="1" type="ORF">VNO78_20199</name>
</gene>
<protein>
    <submittedName>
        <fullName evidence="1">Uncharacterized protein</fullName>
    </submittedName>
</protein>
<reference evidence="1 2" key="1">
    <citation type="submission" date="2024-01" db="EMBL/GenBank/DDBJ databases">
        <title>The genomes of 5 underutilized Papilionoideae crops provide insights into root nodulation and disease resistanc.</title>
        <authorList>
            <person name="Jiang F."/>
        </authorList>
    </citation>
    <scope>NUCLEOTIDE SEQUENCE [LARGE SCALE GENOMIC DNA]</scope>
    <source>
        <strain evidence="1">DUOXIRENSHENG_FW03</strain>
        <tissue evidence="1">Leaves</tissue>
    </source>
</reference>
<sequence length="163" mass="18613">MYTRRVFEKKREGTTQQQVHTRAHKICEVVTGKEQNENGGIKRLTYAEVIGRGKQGGTSMVEEDVFSLGNLVEQDADMDIQTKWDPQIQNVGITQWDKNVAYDLEKKYNARKNSVEKSVQSGYLTCQGVSSLKNKSMEKQRITSLFNKTFTDYPKEVLKGKVV</sequence>
<evidence type="ECO:0000313" key="2">
    <source>
        <dbReference type="Proteomes" id="UP001386955"/>
    </source>
</evidence>
<proteinExistence type="predicted"/>
<evidence type="ECO:0000313" key="1">
    <source>
        <dbReference type="EMBL" id="KAK7391778.1"/>
    </source>
</evidence>
<accession>A0AAN9XHA6</accession>
<organism evidence="1 2">
    <name type="scientific">Psophocarpus tetragonolobus</name>
    <name type="common">Winged bean</name>
    <name type="synonym">Dolichos tetragonolobus</name>
    <dbReference type="NCBI Taxonomy" id="3891"/>
    <lineage>
        <taxon>Eukaryota</taxon>
        <taxon>Viridiplantae</taxon>
        <taxon>Streptophyta</taxon>
        <taxon>Embryophyta</taxon>
        <taxon>Tracheophyta</taxon>
        <taxon>Spermatophyta</taxon>
        <taxon>Magnoliopsida</taxon>
        <taxon>eudicotyledons</taxon>
        <taxon>Gunneridae</taxon>
        <taxon>Pentapetalae</taxon>
        <taxon>rosids</taxon>
        <taxon>fabids</taxon>
        <taxon>Fabales</taxon>
        <taxon>Fabaceae</taxon>
        <taxon>Papilionoideae</taxon>
        <taxon>50 kb inversion clade</taxon>
        <taxon>NPAAA clade</taxon>
        <taxon>indigoferoid/millettioid clade</taxon>
        <taxon>Phaseoleae</taxon>
        <taxon>Psophocarpus</taxon>
    </lineage>
</organism>
<dbReference type="EMBL" id="JAYMYS010000005">
    <property type="protein sequence ID" value="KAK7391778.1"/>
    <property type="molecule type" value="Genomic_DNA"/>
</dbReference>
<keyword evidence="2" id="KW-1185">Reference proteome</keyword>
<dbReference type="Proteomes" id="UP001386955">
    <property type="component" value="Unassembled WGS sequence"/>
</dbReference>
<comment type="caution">
    <text evidence="1">The sequence shown here is derived from an EMBL/GenBank/DDBJ whole genome shotgun (WGS) entry which is preliminary data.</text>
</comment>
<dbReference type="AlphaFoldDB" id="A0AAN9XHA6"/>
<name>A0AAN9XHA6_PSOTE</name>